<dbReference type="InterPro" id="IPR016032">
    <property type="entry name" value="Sig_transdc_resp-reg_C-effctor"/>
</dbReference>
<dbReference type="PANTHER" id="PTHR44688:SF16">
    <property type="entry name" value="DNA-BINDING TRANSCRIPTIONAL ACTIVATOR DEVR_DOSR"/>
    <property type="match status" value="1"/>
</dbReference>
<gene>
    <name evidence="5" type="ORF">GCM10011314_29700</name>
</gene>
<name>A0A8H9FUU5_9MICO</name>
<feature type="domain" description="HTH luxR-type" evidence="4">
    <location>
        <begin position="137"/>
        <end position="202"/>
    </location>
</feature>
<proteinExistence type="predicted"/>
<evidence type="ECO:0000313" key="5">
    <source>
        <dbReference type="EMBL" id="GGB87944.1"/>
    </source>
</evidence>
<dbReference type="SMART" id="SM00421">
    <property type="entry name" value="HTH_LUXR"/>
    <property type="match status" value="1"/>
</dbReference>
<organism evidence="5 6">
    <name type="scientific">Knoellia flava</name>
    <dbReference type="NCBI Taxonomy" id="913969"/>
    <lineage>
        <taxon>Bacteria</taxon>
        <taxon>Bacillati</taxon>
        <taxon>Actinomycetota</taxon>
        <taxon>Actinomycetes</taxon>
        <taxon>Micrococcales</taxon>
        <taxon>Intrasporangiaceae</taxon>
        <taxon>Knoellia</taxon>
    </lineage>
</organism>
<dbReference type="GO" id="GO:0006355">
    <property type="term" value="P:regulation of DNA-templated transcription"/>
    <property type="evidence" value="ECO:0007669"/>
    <property type="project" value="InterPro"/>
</dbReference>
<dbReference type="PRINTS" id="PR00038">
    <property type="entry name" value="HTHLUXR"/>
</dbReference>
<dbReference type="Pfam" id="PF00196">
    <property type="entry name" value="GerE"/>
    <property type="match status" value="1"/>
</dbReference>
<dbReference type="CDD" id="cd06170">
    <property type="entry name" value="LuxR_C_like"/>
    <property type="match status" value="1"/>
</dbReference>
<keyword evidence="2" id="KW-0238">DNA-binding</keyword>
<dbReference type="Proteomes" id="UP000628079">
    <property type="component" value="Unassembled WGS sequence"/>
</dbReference>
<evidence type="ECO:0000256" key="1">
    <source>
        <dbReference type="ARBA" id="ARBA00023015"/>
    </source>
</evidence>
<sequence length="216" mass="23276">MTPDSPQLVRVAVVDHEVVRLGVEAMLRPHADRVRTVRLARGRPPNRHVDVVLVDPVLEPPAAGPDLEALCASPRVGSVVAYTWSPDDAKVADARRRGVPTLPKSLDGEQLAEALCRVRDGGVVDDVAGGDHRRDDWPGRSVGLTPRESEVITLVTNGLSNGEIAARTFLSINSVKSYIRSAYRAMGVSTRSQAVLWGIDNGMAPTRMRIVLPPAS</sequence>
<dbReference type="EMBL" id="BMEA01000003">
    <property type="protein sequence ID" value="GGB87944.1"/>
    <property type="molecule type" value="Genomic_DNA"/>
</dbReference>
<dbReference type="Gene3D" id="3.40.50.2300">
    <property type="match status" value="1"/>
</dbReference>
<evidence type="ECO:0000259" key="4">
    <source>
        <dbReference type="PROSITE" id="PS50043"/>
    </source>
</evidence>
<dbReference type="AlphaFoldDB" id="A0A8H9FUU5"/>
<dbReference type="RefSeq" id="WP_035947376.1">
    <property type="nucleotide sequence ID" value="NZ_BMEA01000003.1"/>
</dbReference>
<dbReference type="InterPro" id="IPR000792">
    <property type="entry name" value="Tscrpt_reg_LuxR_C"/>
</dbReference>
<dbReference type="SUPFAM" id="SSF46894">
    <property type="entry name" value="C-terminal effector domain of the bipartite response regulators"/>
    <property type="match status" value="1"/>
</dbReference>
<reference evidence="5" key="2">
    <citation type="submission" date="2020-09" db="EMBL/GenBank/DDBJ databases">
        <authorList>
            <person name="Sun Q."/>
            <person name="Zhou Y."/>
        </authorList>
    </citation>
    <scope>NUCLEOTIDE SEQUENCE</scope>
    <source>
        <strain evidence="5">CGMCC 1.10749</strain>
    </source>
</reference>
<dbReference type="GO" id="GO:0003677">
    <property type="term" value="F:DNA binding"/>
    <property type="evidence" value="ECO:0007669"/>
    <property type="project" value="UniProtKB-KW"/>
</dbReference>
<comment type="caution">
    <text evidence="5">The sequence shown here is derived from an EMBL/GenBank/DDBJ whole genome shotgun (WGS) entry which is preliminary data.</text>
</comment>
<dbReference type="PROSITE" id="PS50043">
    <property type="entry name" value="HTH_LUXR_2"/>
    <property type="match status" value="1"/>
</dbReference>
<accession>A0A8H9FUU5</accession>
<evidence type="ECO:0000256" key="2">
    <source>
        <dbReference type="ARBA" id="ARBA00023125"/>
    </source>
</evidence>
<evidence type="ECO:0000313" key="6">
    <source>
        <dbReference type="Proteomes" id="UP000628079"/>
    </source>
</evidence>
<dbReference type="PANTHER" id="PTHR44688">
    <property type="entry name" value="DNA-BINDING TRANSCRIPTIONAL ACTIVATOR DEVR_DOSR"/>
    <property type="match status" value="1"/>
</dbReference>
<keyword evidence="1" id="KW-0805">Transcription regulation</keyword>
<protein>
    <recommendedName>
        <fullName evidence="4">HTH luxR-type domain-containing protein</fullName>
    </recommendedName>
</protein>
<reference evidence="5" key="1">
    <citation type="journal article" date="2014" name="Int. J. Syst. Evol. Microbiol.">
        <title>Complete genome sequence of Corynebacterium casei LMG S-19264T (=DSM 44701T), isolated from a smear-ripened cheese.</title>
        <authorList>
            <consortium name="US DOE Joint Genome Institute (JGI-PGF)"/>
            <person name="Walter F."/>
            <person name="Albersmeier A."/>
            <person name="Kalinowski J."/>
            <person name="Ruckert C."/>
        </authorList>
    </citation>
    <scope>NUCLEOTIDE SEQUENCE</scope>
    <source>
        <strain evidence="5">CGMCC 1.10749</strain>
    </source>
</reference>
<keyword evidence="3" id="KW-0804">Transcription</keyword>
<evidence type="ECO:0000256" key="3">
    <source>
        <dbReference type="ARBA" id="ARBA00023163"/>
    </source>
</evidence>